<dbReference type="Pfam" id="PF18962">
    <property type="entry name" value="Por_Secre_tail"/>
    <property type="match status" value="1"/>
</dbReference>
<accession>A0A939EUW0</accession>
<feature type="signal peptide" evidence="1">
    <location>
        <begin position="1"/>
        <end position="25"/>
    </location>
</feature>
<feature type="chain" id="PRO_5036906384" evidence="1">
    <location>
        <begin position="26"/>
        <end position="495"/>
    </location>
</feature>
<dbReference type="RefSeq" id="WP_206982333.1">
    <property type="nucleotide sequence ID" value="NZ_JAFLQZ010000003.1"/>
</dbReference>
<dbReference type="NCBIfam" id="TIGR04183">
    <property type="entry name" value="Por_Secre_tail"/>
    <property type="match status" value="1"/>
</dbReference>
<reference evidence="3" key="1">
    <citation type="submission" date="2021-03" db="EMBL/GenBank/DDBJ databases">
        <authorList>
            <person name="Kim M.K."/>
        </authorList>
    </citation>
    <scope>NUCLEOTIDE SEQUENCE</scope>
    <source>
        <strain evidence="3">BT186</strain>
    </source>
</reference>
<dbReference type="EMBL" id="JAFLQZ010000003">
    <property type="protein sequence ID" value="MBO0357411.1"/>
    <property type="molecule type" value="Genomic_DNA"/>
</dbReference>
<evidence type="ECO:0000313" key="3">
    <source>
        <dbReference type="EMBL" id="MBO0357411.1"/>
    </source>
</evidence>
<gene>
    <name evidence="3" type="ORF">J0X19_05600</name>
</gene>
<feature type="domain" description="Secretion system C-terminal sorting" evidence="2">
    <location>
        <begin position="416"/>
        <end position="492"/>
    </location>
</feature>
<organism evidence="3 4">
    <name type="scientific">Hymenobacter telluris</name>
    <dbReference type="NCBI Taxonomy" id="2816474"/>
    <lineage>
        <taxon>Bacteria</taxon>
        <taxon>Pseudomonadati</taxon>
        <taxon>Bacteroidota</taxon>
        <taxon>Cytophagia</taxon>
        <taxon>Cytophagales</taxon>
        <taxon>Hymenobacteraceae</taxon>
        <taxon>Hymenobacter</taxon>
    </lineage>
</organism>
<dbReference type="AlphaFoldDB" id="A0A939EUW0"/>
<protein>
    <submittedName>
        <fullName evidence="3">T9SS type A sorting domain-containing protein</fullName>
    </submittedName>
</protein>
<dbReference type="PANTHER" id="PTHR24273">
    <property type="entry name" value="FI04643P-RELATED"/>
    <property type="match status" value="1"/>
</dbReference>
<evidence type="ECO:0000256" key="1">
    <source>
        <dbReference type="SAM" id="SignalP"/>
    </source>
</evidence>
<dbReference type="InterPro" id="IPR026444">
    <property type="entry name" value="Secre_tail"/>
</dbReference>
<keyword evidence="4" id="KW-1185">Reference proteome</keyword>
<evidence type="ECO:0000259" key="2">
    <source>
        <dbReference type="Pfam" id="PF18962"/>
    </source>
</evidence>
<keyword evidence="1" id="KW-0732">Signal</keyword>
<dbReference type="InterPro" id="IPR035986">
    <property type="entry name" value="PKD_dom_sf"/>
</dbReference>
<name>A0A939EUW0_9BACT</name>
<dbReference type="PANTHER" id="PTHR24273:SF32">
    <property type="entry name" value="HYALIN"/>
    <property type="match status" value="1"/>
</dbReference>
<dbReference type="InterPro" id="IPR013783">
    <property type="entry name" value="Ig-like_fold"/>
</dbReference>
<comment type="caution">
    <text evidence="3">The sequence shown here is derived from an EMBL/GenBank/DDBJ whole genome shotgun (WGS) entry which is preliminary data.</text>
</comment>
<dbReference type="SUPFAM" id="SSF49299">
    <property type="entry name" value="PKD domain"/>
    <property type="match status" value="1"/>
</dbReference>
<proteinExistence type="predicted"/>
<sequence>MQAHRYKHLLLSCASLFALSGSAVAQSTIVASAVPSLTVTLNSSNQAVVTTTAVNNGSTTTTSCGPVTLSLLKDGMPAGTVSGLGSEFYNGNINTLDGPTLTAPMSSVFVNVDFASYGTPFVNGNTYTVNPNCNAANSKSYVESRLLGRSMASFAGTDVFEVFGDPCGGQKKQLAITAAYAMSQVTFTTAGPHTVTLIATDACGNKSTAATTNVTVLPNVNNPCQNDTQPPTILAAGFIVGLEANGTRTIEAADVDYGTTDNCGVASMTISPRTFTCANIGPNQVTFTATDNAGNSASQTVTVLVVDNTAPRILAAGFRTQLQNGTRTIFPVDIDYGSTDNCGIASVTISRNTFTCANVGPNPVTITVRDNSGNVSTQTVTVIIDADATCTNSNVATRNSTTEALAAEDDLQLQAYPNPITEQSAISFRATQAGKAQVKVYNQMGKVVATLYDGQVEGNRLYSMTLNGGSLLGGVYNCQLITNGKVVNKRLLVSK</sequence>
<dbReference type="CDD" id="cd22842">
    <property type="entry name" value="Gal_Rha_Lectin_BGal"/>
    <property type="match status" value="1"/>
</dbReference>
<dbReference type="Gene3D" id="2.60.40.10">
    <property type="entry name" value="Immunoglobulins"/>
    <property type="match status" value="2"/>
</dbReference>
<evidence type="ECO:0000313" key="4">
    <source>
        <dbReference type="Proteomes" id="UP000664144"/>
    </source>
</evidence>
<dbReference type="Proteomes" id="UP000664144">
    <property type="component" value="Unassembled WGS sequence"/>
</dbReference>